<protein>
    <recommendedName>
        <fullName evidence="4">LemA family protein</fullName>
    </recommendedName>
</protein>
<reference evidence="3" key="1">
    <citation type="submission" date="2015-10" db="EMBL/GenBank/DDBJ databases">
        <title>Niche specialization of a soil ammonia-oxidizing archaeon, Candidatus Nitrosocosmicus oleophilus.</title>
        <authorList>
            <person name="Jung M.-Y."/>
            <person name="Rhee S.-K."/>
        </authorList>
    </citation>
    <scope>NUCLEOTIDE SEQUENCE [LARGE SCALE GENOMIC DNA]</scope>
    <source>
        <strain evidence="3">MY3</strain>
    </source>
</reference>
<keyword evidence="1" id="KW-0812">Transmembrane</keyword>
<dbReference type="OrthoDB" id="9083at2157"/>
<keyword evidence="1" id="KW-1133">Transmembrane helix</keyword>
<dbReference type="RefSeq" id="WP_196817985.1">
    <property type="nucleotide sequence ID" value="NZ_CP012850.1"/>
</dbReference>
<dbReference type="GeneID" id="60421404"/>
<organism evidence="2 3">
    <name type="scientific">Candidatus Nitrosocosmicus oleophilus</name>
    <dbReference type="NCBI Taxonomy" id="1353260"/>
    <lineage>
        <taxon>Archaea</taxon>
        <taxon>Nitrososphaerota</taxon>
        <taxon>Nitrososphaeria</taxon>
        <taxon>Nitrososphaerales</taxon>
        <taxon>Nitrososphaeraceae</taxon>
        <taxon>Candidatus Nitrosocosmicus</taxon>
    </lineage>
</organism>
<proteinExistence type="predicted"/>
<gene>
    <name evidence="2" type="ORF">NMY3_01335</name>
</gene>
<feature type="transmembrane region" description="Helical" evidence="1">
    <location>
        <begin position="6"/>
        <end position="26"/>
    </location>
</feature>
<dbReference type="EMBL" id="CP012850">
    <property type="protein sequence ID" value="ALI35539.1"/>
    <property type="molecule type" value="Genomic_DNA"/>
</dbReference>
<evidence type="ECO:0008006" key="4">
    <source>
        <dbReference type="Google" id="ProtNLM"/>
    </source>
</evidence>
<keyword evidence="3" id="KW-1185">Reference proteome</keyword>
<sequence length="98" mass="11517">MAYIPLISLIIVAGLFVVTIVNFSIVRKNMKMQSGRQICPRIMEARFKLENMEVFTKMAKESPIFEERFSLVDISDEYYAIVAFLDLFEFLFHLIKEK</sequence>
<dbReference type="AlphaFoldDB" id="A0A654LZ76"/>
<dbReference type="Proteomes" id="UP000058925">
    <property type="component" value="Chromosome"/>
</dbReference>
<dbReference type="KEGG" id="taa:NMY3_01335"/>
<name>A0A654LZ76_9ARCH</name>
<keyword evidence="1" id="KW-0472">Membrane</keyword>
<evidence type="ECO:0000256" key="1">
    <source>
        <dbReference type="SAM" id="Phobius"/>
    </source>
</evidence>
<evidence type="ECO:0000313" key="3">
    <source>
        <dbReference type="Proteomes" id="UP000058925"/>
    </source>
</evidence>
<accession>A0A654LZ76</accession>
<evidence type="ECO:0000313" key="2">
    <source>
        <dbReference type="EMBL" id="ALI35539.1"/>
    </source>
</evidence>